<dbReference type="Gene3D" id="1.10.510.10">
    <property type="entry name" value="Transferase(Phosphotransferase) domain 1"/>
    <property type="match status" value="1"/>
</dbReference>
<dbReference type="CDD" id="cd13993">
    <property type="entry name" value="STKc_Pat1_like"/>
    <property type="match status" value="1"/>
</dbReference>
<evidence type="ECO:0000313" key="2">
    <source>
        <dbReference type="EMBL" id="CAG8497033.1"/>
    </source>
</evidence>
<dbReference type="InterPro" id="IPR000719">
    <property type="entry name" value="Prot_kinase_dom"/>
</dbReference>
<dbReference type="Proteomes" id="UP000789572">
    <property type="component" value="Unassembled WGS sequence"/>
</dbReference>
<dbReference type="SUPFAM" id="SSF56112">
    <property type="entry name" value="Protein kinase-like (PK-like)"/>
    <property type="match status" value="1"/>
</dbReference>
<dbReference type="InterPro" id="IPR008271">
    <property type="entry name" value="Ser/Thr_kinase_AS"/>
</dbReference>
<dbReference type="PANTHER" id="PTHR24348">
    <property type="entry name" value="SERINE/THREONINE-PROTEIN KINASE UNC-51-RELATED"/>
    <property type="match status" value="1"/>
</dbReference>
<name>A0A9N8ZIH9_9GLOM</name>
<organism evidence="2 3">
    <name type="scientific">Paraglomus occultum</name>
    <dbReference type="NCBI Taxonomy" id="144539"/>
    <lineage>
        <taxon>Eukaryota</taxon>
        <taxon>Fungi</taxon>
        <taxon>Fungi incertae sedis</taxon>
        <taxon>Mucoromycota</taxon>
        <taxon>Glomeromycotina</taxon>
        <taxon>Glomeromycetes</taxon>
        <taxon>Paraglomerales</taxon>
        <taxon>Paraglomeraceae</taxon>
        <taxon>Paraglomus</taxon>
    </lineage>
</organism>
<dbReference type="GO" id="GO:0005737">
    <property type="term" value="C:cytoplasm"/>
    <property type="evidence" value="ECO:0007669"/>
    <property type="project" value="TreeGrafter"/>
</dbReference>
<dbReference type="GO" id="GO:0005524">
    <property type="term" value="F:ATP binding"/>
    <property type="evidence" value="ECO:0007669"/>
    <property type="project" value="InterPro"/>
</dbReference>
<dbReference type="EMBL" id="CAJVPJ010000218">
    <property type="protein sequence ID" value="CAG8497033.1"/>
    <property type="molecule type" value="Genomic_DNA"/>
</dbReference>
<dbReference type="OrthoDB" id="541276at2759"/>
<dbReference type="GO" id="GO:0004674">
    <property type="term" value="F:protein serine/threonine kinase activity"/>
    <property type="evidence" value="ECO:0007669"/>
    <property type="project" value="InterPro"/>
</dbReference>
<dbReference type="PROSITE" id="PS50011">
    <property type="entry name" value="PROTEIN_KINASE_DOM"/>
    <property type="match status" value="1"/>
</dbReference>
<dbReference type="PROSITE" id="PS00108">
    <property type="entry name" value="PROTEIN_KINASE_ST"/>
    <property type="match status" value="1"/>
</dbReference>
<dbReference type="AlphaFoldDB" id="A0A9N8ZIH9"/>
<protein>
    <submittedName>
        <fullName evidence="2">6577_t:CDS:1</fullName>
    </submittedName>
</protein>
<dbReference type="GO" id="GO:0010506">
    <property type="term" value="P:regulation of autophagy"/>
    <property type="evidence" value="ECO:0007669"/>
    <property type="project" value="InterPro"/>
</dbReference>
<sequence length="423" mass="47422">MSNITFNPADKLGQRIDGLELCSIIGIGAYGVVYSAMNPTTKKIHAVKCLPKSLSNARQARLHYAEIAHHAQVSDHPNIVKLEKIIDTPDSLNVVMELCQGGDLFSMITEKGGYVGRDLLIKKVFVQLLDAVQYCHRKGIYHRDLKPENILVFDDGRTVKLTDFGLATTEEWSRDFGCGSTFYMSPECQGGLYRKVRSYATATNDIWSLGVILINLTCGRNPWKQACLSDETFAAFLWDQDFLKTILPLTDELNSILKDIFRIDPSARISLDELRARILKCRQFTVAKYDAFSRAKRRVWNTHRPEEQVEQERIPPQEECVVAGNARNFCEPNDNEPSLKTLRNESTDSSATACSWYSMNSQMDFSTPANQFLGDYSHDSSHSSASNGSTESVTTLANSDAEMVKCVEDIEGLHLGGYYAIEL</sequence>
<gene>
    <name evidence="2" type="ORF">POCULU_LOCUS2375</name>
</gene>
<evidence type="ECO:0000313" key="3">
    <source>
        <dbReference type="Proteomes" id="UP000789572"/>
    </source>
</evidence>
<comment type="caution">
    <text evidence="2">The sequence shown here is derived from an EMBL/GenBank/DDBJ whole genome shotgun (WGS) entry which is preliminary data.</text>
</comment>
<dbReference type="Pfam" id="PF00069">
    <property type="entry name" value="Pkinase"/>
    <property type="match status" value="1"/>
</dbReference>
<feature type="domain" description="Protein kinase" evidence="1">
    <location>
        <begin position="19"/>
        <end position="285"/>
    </location>
</feature>
<dbReference type="InterPro" id="IPR011009">
    <property type="entry name" value="Kinase-like_dom_sf"/>
</dbReference>
<dbReference type="InterPro" id="IPR045269">
    <property type="entry name" value="Atg1-like"/>
</dbReference>
<proteinExistence type="predicted"/>
<evidence type="ECO:0000259" key="1">
    <source>
        <dbReference type="PROSITE" id="PS50011"/>
    </source>
</evidence>
<keyword evidence="3" id="KW-1185">Reference proteome</keyword>
<reference evidence="2" key="1">
    <citation type="submission" date="2021-06" db="EMBL/GenBank/DDBJ databases">
        <authorList>
            <person name="Kallberg Y."/>
            <person name="Tangrot J."/>
            <person name="Rosling A."/>
        </authorList>
    </citation>
    <scope>NUCLEOTIDE SEQUENCE</scope>
    <source>
        <strain evidence="2">IA702</strain>
    </source>
</reference>
<dbReference type="SMART" id="SM00220">
    <property type="entry name" value="S_TKc"/>
    <property type="match status" value="1"/>
</dbReference>
<accession>A0A9N8ZIH9</accession>